<dbReference type="PANTHER" id="PTHR47800:SF5">
    <property type="entry name" value="FER-1-LIKE PROTEIN 6"/>
    <property type="match status" value="1"/>
</dbReference>
<gene>
    <name evidence="3" type="ORF">DICPUDRAFT_44765</name>
</gene>
<dbReference type="InterPro" id="IPR035892">
    <property type="entry name" value="C2_domain_sf"/>
</dbReference>
<dbReference type="Pfam" id="PF00168">
    <property type="entry name" value="C2"/>
    <property type="match status" value="1"/>
</dbReference>
<dbReference type="STRING" id="5786.F0Z7I9"/>
<dbReference type="FunFam" id="2.60.40.150:FF:000361">
    <property type="entry name" value="C2 domain-containing protein"/>
    <property type="match status" value="1"/>
</dbReference>
<sequence>MPLPAGASFVSAPIAHLQIRVISGRNLIAADVGGTSDPFVKIRSPSGASKEVKTKVQNKTLNPVWNETFVITLGNAVHDLVLVEVYDHDKIGSNDCIGFVAIDPSKLPFGQEVLTDENLSWVPHGEVKLAITAQNFGIQYHPPQYLNDYSIYRNSLPGMSKKGLEKSKKKEKKSGHKAAKGTKASGPYTGKACPPGYSIKNGWVKKDKSAASQAGKEIGKGLKKLGKLL</sequence>
<dbReference type="InterPro" id="IPR000008">
    <property type="entry name" value="C2_dom"/>
</dbReference>
<dbReference type="SMART" id="SM00239">
    <property type="entry name" value="C2"/>
    <property type="match status" value="1"/>
</dbReference>
<dbReference type="Gene3D" id="2.60.40.150">
    <property type="entry name" value="C2 domain"/>
    <property type="match status" value="1"/>
</dbReference>
<feature type="region of interest" description="Disordered" evidence="1">
    <location>
        <begin position="160"/>
        <end position="201"/>
    </location>
</feature>
<dbReference type="OMA" id="SIQNDWV"/>
<dbReference type="RefSeq" id="XP_003283417.1">
    <property type="nucleotide sequence ID" value="XM_003283369.1"/>
</dbReference>
<dbReference type="SUPFAM" id="SSF49562">
    <property type="entry name" value="C2 domain (Calcium/lipid-binding domain, CaLB)"/>
    <property type="match status" value="1"/>
</dbReference>
<dbReference type="PANTHER" id="PTHR47800">
    <property type="entry name" value="C2 DOMAIN-CONTAINING PROTEIN"/>
    <property type="match status" value="1"/>
</dbReference>
<dbReference type="PRINTS" id="PR00360">
    <property type="entry name" value="C2DOMAIN"/>
</dbReference>
<dbReference type="eggNOG" id="KOG1012">
    <property type="taxonomic scope" value="Eukaryota"/>
</dbReference>
<proteinExistence type="predicted"/>
<evidence type="ECO:0000256" key="1">
    <source>
        <dbReference type="SAM" id="MobiDB-lite"/>
    </source>
</evidence>
<accession>F0Z7I9</accession>
<evidence type="ECO:0000259" key="2">
    <source>
        <dbReference type="PROSITE" id="PS50004"/>
    </source>
</evidence>
<dbReference type="OrthoDB" id="19392at2759"/>
<dbReference type="KEGG" id="dpp:DICPUDRAFT_44765"/>
<dbReference type="EMBL" id="GL870947">
    <property type="protein sequence ID" value="EGC40068.1"/>
    <property type="molecule type" value="Genomic_DNA"/>
</dbReference>
<dbReference type="PROSITE" id="PS50004">
    <property type="entry name" value="C2"/>
    <property type="match status" value="1"/>
</dbReference>
<feature type="compositionally biased region" description="Basic residues" evidence="1">
    <location>
        <begin position="169"/>
        <end position="180"/>
    </location>
</feature>
<evidence type="ECO:0000313" key="4">
    <source>
        <dbReference type="Proteomes" id="UP000001064"/>
    </source>
</evidence>
<reference evidence="4" key="1">
    <citation type="journal article" date="2011" name="Genome Biol.">
        <title>Comparative genomics of the social amoebae Dictyostelium discoideum and Dictyostelium purpureum.</title>
        <authorList>
            <consortium name="US DOE Joint Genome Institute (JGI-PGF)"/>
            <person name="Sucgang R."/>
            <person name="Kuo A."/>
            <person name="Tian X."/>
            <person name="Salerno W."/>
            <person name="Parikh A."/>
            <person name="Feasley C.L."/>
            <person name="Dalin E."/>
            <person name="Tu H."/>
            <person name="Huang E."/>
            <person name="Barry K."/>
            <person name="Lindquist E."/>
            <person name="Shapiro H."/>
            <person name="Bruce D."/>
            <person name="Schmutz J."/>
            <person name="Salamov A."/>
            <person name="Fey P."/>
            <person name="Gaudet P."/>
            <person name="Anjard C."/>
            <person name="Babu M.M."/>
            <person name="Basu S."/>
            <person name="Bushmanova Y."/>
            <person name="van der Wel H."/>
            <person name="Katoh-Kurasawa M."/>
            <person name="Dinh C."/>
            <person name="Coutinho P.M."/>
            <person name="Saito T."/>
            <person name="Elias M."/>
            <person name="Schaap P."/>
            <person name="Kay R.R."/>
            <person name="Henrissat B."/>
            <person name="Eichinger L."/>
            <person name="Rivero F."/>
            <person name="Putnam N.H."/>
            <person name="West C.M."/>
            <person name="Loomis W.F."/>
            <person name="Chisholm R.L."/>
            <person name="Shaulsky G."/>
            <person name="Strassmann J.E."/>
            <person name="Queller D.C."/>
            <person name="Kuspa A."/>
            <person name="Grigoriev I.V."/>
        </authorList>
    </citation>
    <scope>NUCLEOTIDE SEQUENCE [LARGE SCALE GENOMIC DNA]</scope>
    <source>
        <strain evidence="4">QSDP1</strain>
    </source>
</reference>
<dbReference type="CDD" id="cd00030">
    <property type="entry name" value="C2"/>
    <property type="match status" value="1"/>
</dbReference>
<dbReference type="VEuPathDB" id="AmoebaDB:DICPUDRAFT_44765"/>
<keyword evidence="4" id="KW-1185">Reference proteome</keyword>
<dbReference type="AlphaFoldDB" id="F0Z7I9"/>
<name>F0Z7I9_DICPU</name>
<evidence type="ECO:0000313" key="3">
    <source>
        <dbReference type="EMBL" id="EGC40068.1"/>
    </source>
</evidence>
<dbReference type="FunCoup" id="F0Z7I9">
    <property type="interactions" value="1"/>
</dbReference>
<protein>
    <recommendedName>
        <fullName evidence="2">C2 domain-containing protein</fullName>
    </recommendedName>
</protein>
<organism evidence="3 4">
    <name type="scientific">Dictyostelium purpureum</name>
    <name type="common">Slime mold</name>
    <dbReference type="NCBI Taxonomy" id="5786"/>
    <lineage>
        <taxon>Eukaryota</taxon>
        <taxon>Amoebozoa</taxon>
        <taxon>Evosea</taxon>
        <taxon>Eumycetozoa</taxon>
        <taxon>Dictyostelia</taxon>
        <taxon>Dictyosteliales</taxon>
        <taxon>Dictyosteliaceae</taxon>
        <taxon>Dictyostelium</taxon>
    </lineage>
</organism>
<dbReference type="GeneID" id="10509281"/>
<feature type="domain" description="C2" evidence="2">
    <location>
        <begin position="1"/>
        <end position="117"/>
    </location>
</feature>
<dbReference type="GO" id="GO:0010628">
    <property type="term" value="P:positive regulation of gene expression"/>
    <property type="evidence" value="ECO:0000318"/>
    <property type="project" value="GO_Central"/>
</dbReference>
<dbReference type="Proteomes" id="UP000001064">
    <property type="component" value="Unassembled WGS sequence"/>
</dbReference>
<dbReference type="InParanoid" id="F0Z7I9"/>